<evidence type="ECO:0000313" key="3">
    <source>
        <dbReference type="Proteomes" id="UP001140560"/>
    </source>
</evidence>
<dbReference type="EMBL" id="JAPEUY010000014">
    <property type="protein sequence ID" value="KAJ4366483.1"/>
    <property type="molecule type" value="Genomic_DNA"/>
</dbReference>
<dbReference type="AlphaFoldDB" id="A0A9W8Y2Y4"/>
<feature type="region of interest" description="Disordered" evidence="1">
    <location>
        <begin position="1"/>
        <end position="101"/>
    </location>
</feature>
<comment type="caution">
    <text evidence="2">The sequence shown here is derived from an EMBL/GenBank/DDBJ whole genome shotgun (WGS) entry which is preliminary data.</text>
</comment>
<keyword evidence="3" id="KW-1185">Reference proteome</keyword>
<name>A0A9W8Y2Y4_9PLEO</name>
<feature type="compositionally biased region" description="Low complexity" evidence="1">
    <location>
        <begin position="37"/>
        <end position="57"/>
    </location>
</feature>
<gene>
    <name evidence="2" type="ORF">N0V83_008119</name>
</gene>
<evidence type="ECO:0000256" key="1">
    <source>
        <dbReference type="SAM" id="MobiDB-lite"/>
    </source>
</evidence>
<protein>
    <submittedName>
        <fullName evidence="2">Uncharacterized protein</fullName>
    </submittedName>
</protein>
<reference evidence="2" key="1">
    <citation type="submission" date="2022-10" db="EMBL/GenBank/DDBJ databases">
        <title>Tapping the CABI collections for fungal endophytes: first genome assemblies for Collariella, Neodidymelliopsis, Ascochyta clinopodiicola, Didymella pomorum, Didymosphaeria variabile, Neocosmospora piperis and Neocucurbitaria cava.</title>
        <authorList>
            <person name="Hill R."/>
        </authorList>
    </citation>
    <scope>NUCLEOTIDE SEQUENCE</scope>
    <source>
        <strain evidence="2">IMI 356814</strain>
    </source>
</reference>
<sequence length="230" mass="25231">MAFYTRPAPKPTPIPTMLSRNPSQASVRREPPPPAPSTATSEPPAAQPLPAANAPAPLKQTSTEPLNIATAPDITRRTSLQSGPRSISMTLSGEVPHEDETIGSPVMHETLSVIDEHITDMSTPRHSTAGKDLRANDSGSEYSSHHRLSFIQGQETDEEEQNWHTEEEVKTWSPARVAEYLEDVGVERRSTAMSFATRTLTARRCWAWTATSSSCKSSIWGLWDRGCVRG</sequence>
<dbReference type="OrthoDB" id="73680at2759"/>
<dbReference type="Proteomes" id="UP001140560">
    <property type="component" value="Unassembled WGS sequence"/>
</dbReference>
<feature type="compositionally biased region" description="Polar residues" evidence="1">
    <location>
        <begin position="77"/>
        <end position="91"/>
    </location>
</feature>
<accession>A0A9W8Y2Y4</accession>
<proteinExistence type="predicted"/>
<organism evidence="2 3">
    <name type="scientific">Neocucurbitaria cava</name>
    <dbReference type="NCBI Taxonomy" id="798079"/>
    <lineage>
        <taxon>Eukaryota</taxon>
        <taxon>Fungi</taxon>
        <taxon>Dikarya</taxon>
        <taxon>Ascomycota</taxon>
        <taxon>Pezizomycotina</taxon>
        <taxon>Dothideomycetes</taxon>
        <taxon>Pleosporomycetidae</taxon>
        <taxon>Pleosporales</taxon>
        <taxon>Pleosporineae</taxon>
        <taxon>Cucurbitariaceae</taxon>
        <taxon>Neocucurbitaria</taxon>
    </lineage>
</organism>
<evidence type="ECO:0000313" key="2">
    <source>
        <dbReference type="EMBL" id="KAJ4366483.1"/>
    </source>
</evidence>